<dbReference type="GO" id="GO:0015344">
    <property type="term" value="F:siderophore uptake transmembrane transporter activity"/>
    <property type="evidence" value="ECO:0007669"/>
    <property type="project" value="TreeGrafter"/>
</dbReference>
<evidence type="ECO:0000256" key="3">
    <source>
        <dbReference type="ARBA" id="ARBA00022448"/>
    </source>
</evidence>
<keyword evidence="18" id="KW-1185">Reference proteome</keyword>
<dbReference type="GO" id="GO:0009279">
    <property type="term" value="C:cell outer membrane"/>
    <property type="evidence" value="ECO:0007669"/>
    <property type="project" value="UniProtKB-SubCell"/>
</dbReference>
<keyword evidence="4 12" id="KW-1134">Transmembrane beta strand</keyword>
<organism evidence="17 18">
    <name type="scientific">Corticimicrobacter populi</name>
    <dbReference type="NCBI Taxonomy" id="2175229"/>
    <lineage>
        <taxon>Bacteria</taxon>
        <taxon>Pseudomonadati</taxon>
        <taxon>Pseudomonadota</taxon>
        <taxon>Betaproteobacteria</taxon>
        <taxon>Burkholderiales</taxon>
        <taxon>Alcaligenaceae</taxon>
        <taxon>Corticimicrobacter</taxon>
    </lineage>
</organism>
<dbReference type="RefSeq" id="WP_109062348.1">
    <property type="nucleotide sequence ID" value="NZ_QETA01000005.1"/>
</dbReference>
<dbReference type="InterPro" id="IPR000531">
    <property type="entry name" value="Beta-barrel_TonB"/>
</dbReference>
<evidence type="ECO:0000256" key="4">
    <source>
        <dbReference type="ARBA" id="ARBA00022452"/>
    </source>
</evidence>
<dbReference type="Gene3D" id="2.170.130.10">
    <property type="entry name" value="TonB-dependent receptor, plug domain"/>
    <property type="match status" value="1"/>
</dbReference>
<gene>
    <name evidence="17" type="ORF">DD235_12030</name>
</gene>
<evidence type="ECO:0000256" key="14">
    <source>
        <dbReference type="SAM" id="SignalP"/>
    </source>
</evidence>
<dbReference type="Proteomes" id="UP000245212">
    <property type="component" value="Unassembled WGS sequence"/>
</dbReference>
<keyword evidence="9 12" id="KW-0472">Membrane</keyword>
<dbReference type="CDD" id="cd01347">
    <property type="entry name" value="ligand_gated_channel"/>
    <property type="match status" value="1"/>
</dbReference>
<dbReference type="InterPro" id="IPR012910">
    <property type="entry name" value="Plug_dom"/>
</dbReference>
<evidence type="ECO:0000256" key="9">
    <source>
        <dbReference type="ARBA" id="ARBA00023136"/>
    </source>
</evidence>
<comment type="subcellular location">
    <subcellularLocation>
        <location evidence="1 12">Cell outer membrane</location>
        <topology evidence="1 12">Multi-pass membrane protein</topology>
    </subcellularLocation>
</comment>
<sequence>MDHTLHTKRLHGAIWAALASLALLPASHAQSQDTTTATSNTVNTLDNIVITATGTEVDLRDAPASISVISREEIERKPVTSIAELLNTVPGVSGGYAATGAQSKIKIRGLPEAYTLILVDGKRQGSSAHTNYRPDLGQQDLDWISPEMIERIEVVRGPMSSLYGSDAMGGVINIITRKVSPVWAGTFTSNYSKPDNSDRGDTYQLGANVSGPLTESLGLRLGGNVTRRTADDVAGGASGTRNQNVNALLNWQITPDQSISADVAQGIQRATPSTQLAANGNPIVAAWGSSKLTHTSYGLTHDGRYGSVSSKVNLYHNKYENKGSSAASNSSETILDGKIDLPYTLFVDNLLSTGLQWKREELENSDTIGTVPVTWNGDASPGAKLDSNTWAVFGENQMFLRDDLTLTLGLRMDHHEKYGNHWSPRGYLVYHPTEAWTLKGGIARGFRAPNLKENSAGAATQSGGNGCRSLAGMGWTSSSTNADGTRGCYMAGNPNLEPETSTSYEFGAGYAANGWSVEATYFHTDFKNKIDYAPLGLINGYWWTRMENAQKARTRGLEASLRVPLLSTLEWRSNLTRMFESKNLSTGQDLLVVPKLTINSDLNWRITDRWTANLSAQYVGKQSVPSEIPRGGLTFAKAYTTFDLTTHYDVNQNLTLRAGVINLTNKSTLDSGNNYDSGNRTYFVGLTSRF</sequence>
<comment type="similarity">
    <text evidence="2 12 13">Belongs to the TonB-dependent receptor family.</text>
</comment>
<proteinExistence type="inferred from homology"/>
<keyword evidence="8 13" id="KW-0798">TonB box</keyword>
<evidence type="ECO:0000256" key="2">
    <source>
        <dbReference type="ARBA" id="ARBA00009810"/>
    </source>
</evidence>
<evidence type="ECO:0000256" key="13">
    <source>
        <dbReference type="RuleBase" id="RU003357"/>
    </source>
</evidence>
<evidence type="ECO:0000256" key="11">
    <source>
        <dbReference type="ARBA" id="ARBA00023237"/>
    </source>
</evidence>
<evidence type="ECO:0000259" key="15">
    <source>
        <dbReference type="Pfam" id="PF00593"/>
    </source>
</evidence>
<accession>A0A2V1JV89</accession>
<feature type="domain" description="TonB-dependent receptor plug" evidence="16">
    <location>
        <begin position="59"/>
        <end position="171"/>
    </location>
</feature>
<evidence type="ECO:0000313" key="17">
    <source>
        <dbReference type="EMBL" id="PWF22108.1"/>
    </source>
</evidence>
<evidence type="ECO:0000256" key="10">
    <source>
        <dbReference type="ARBA" id="ARBA00023170"/>
    </source>
</evidence>
<dbReference type="PANTHER" id="PTHR30069:SF53">
    <property type="entry name" value="COLICIN I RECEPTOR-RELATED"/>
    <property type="match status" value="1"/>
</dbReference>
<dbReference type="SUPFAM" id="SSF56935">
    <property type="entry name" value="Porins"/>
    <property type="match status" value="1"/>
</dbReference>
<dbReference type="InterPro" id="IPR039426">
    <property type="entry name" value="TonB-dep_rcpt-like"/>
</dbReference>
<evidence type="ECO:0000259" key="16">
    <source>
        <dbReference type="Pfam" id="PF07715"/>
    </source>
</evidence>
<evidence type="ECO:0000256" key="12">
    <source>
        <dbReference type="PROSITE-ProRule" id="PRU01360"/>
    </source>
</evidence>
<keyword evidence="5 12" id="KW-0812">Transmembrane</keyword>
<dbReference type="AlphaFoldDB" id="A0A2V1JV89"/>
<dbReference type="PROSITE" id="PS52016">
    <property type="entry name" value="TONB_DEPENDENT_REC_3"/>
    <property type="match status" value="1"/>
</dbReference>
<evidence type="ECO:0000256" key="1">
    <source>
        <dbReference type="ARBA" id="ARBA00004571"/>
    </source>
</evidence>
<comment type="caution">
    <text evidence="17">The sequence shown here is derived from an EMBL/GenBank/DDBJ whole genome shotgun (WGS) entry which is preliminary data.</text>
</comment>
<evidence type="ECO:0000313" key="18">
    <source>
        <dbReference type="Proteomes" id="UP000245212"/>
    </source>
</evidence>
<dbReference type="PANTHER" id="PTHR30069">
    <property type="entry name" value="TONB-DEPENDENT OUTER MEMBRANE RECEPTOR"/>
    <property type="match status" value="1"/>
</dbReference>
<name>A0A2V1JV89_9BURK</name>
<dbReference type="Pfam" id="PF00593">
    <property type="entry name" value="TonB_dep_Rec_b-barrel"/>
    <property type="match status" value="1"/>
</dbReference>
<dbReference type="InterPro" id="IPR037066">
    <property type="entry name" value="Plug_dom_sf"/>
</dbReference>
<evidence type="ECO:0000256" key="5">
    <source>
        <dbReference type="ARBA" id="ARBA00022692"/>
    </source>
</evidence>
<dbReference type="GO" id="GO:0044718">
    <property type="term" value="P:siderophore transmembrane transport"/>
    <property type="evidence" value="ECO:0007669"/>
    <property type="project" value="TreeGrafter"/>
</dbReference>
<dbReference type="EMBL" id="QETA01000005">
    <property type="protein sequence ID" value="PWF22108.1"/>
    <property type="molecule type" value="Genomic_DNA"/>
</dbReference>
<evidence type="ECO:0000256" key="6">
    <source>
        <dbReference type="ARBA" id="ARBA00022729"/>
    </source>
</evidence>
<evidence type="ECO:0000256" key="7">
    <source>
        <dbReference type="ARBA" id="ARBA00023065"/>
    </source>
</evidence>
<feature type="domain" description="TonB-dependent receptor-like beta-barrel" evidence="15">
    <location>
        <begin position="297"/>
        <end position="663"/>
    </location>
</feature>
<protein>
    <submittedName>
        <fullName evidence="17">TonB-dependent receptor</fullName>
    </submittedName>
</protein>
<reference evidence="18" key="1">
    <citation type="submission" date="2018-05" db="EMBL/GenBank/DDBJ databases">
        <authorList>
            <person name="Li Y."/>
        </authorList>
    </citation>
    <scope>NUCLEOTIDE SEQUENCE [LARGE SCALE GENOMIC DNA]</scope>
    <source>
        <strain evidence="18">3d-2-2</strain>
    </source>
</reference>
<keyword evidence="11 12" id="KW-0998">Cell outer membrane</keyword>
<feature type="chain" id="PRO_5016000638" evidence="14">
    <location>
        <begin position="32"/>
        <end position="690"/>
    </location>
</feature>
<keyword evidence="3 12" id="KW-0813">Transport</keyword>
<dbReference type="InterPro" id="IPR036942">
    <property type="entry name" value="Beta-barrel_TonB_sf"/>
</dbReference>
<dbReference type="Gene3D" id="2.40.170.20">
    <property type="entry name" value="TonB-dependent receptor, beta-barrel domain"/>
    <property type="match status" value="1"/>
</dbReference>
<keyword evidence="6 14" id="KW-0732">Signal</keyword>
<keyword evidence="7" id="KW-0406">Ion transport</keyword>
<keyword evidence="10 17" id="KW-0675">Receptor</keyword>
<feature type="signal peptide" evidence="14">
    <location>
        <begin position="1"/>
        <end position="31"/>
    </location>
</feature>
<evidence type="ECO:0000256" key="8">
    <source>
        <dbReference type="ARBA" id="ARBA00023077"/>
    </source>
</evidence>
<dbReference type="Pfam" id="PF07715">
    <property type="entry name" value="Plug"/>
    <property type="match status" value="1"/>
</dbReference>